<evidence type="ECO:0000313" key="2">
    <source>
        <dbReference type="Proteomes" id="UP000054279"/>
    </source>
</evidence>
<name>A0A0C9TA45_SPHS4</name>
<gene>
    <name evidence="1" type="ORF">M422DRAFT_192871</name>
</gene>
<reference evidence="1 2" key="1">
    <citation type="submission" date="2014-06" db="EMBL/GenBank/DDBJ databases">
        <title>Evolutionary Origins and Diversification of the Mycorrhizal Mutualists.</title>
        <authorList>
            <consortium name="DOE Joint Genome Institute"/>
            <consortium name="Mycorrhizal Genomics Consortium"/>
            <person name="Kohler A."/>
            <person name="Kuo A."/>
            <person name="Nagy L.G."/>
            <person name="Floudas D."/>
            <person name="Copeland A."/>
            <person name="Barry K.W."/>
            <person name="Cichocki N."/>
            <person name="Veneault-Fourrey C."/>
            <person name="LaButti K."/>
            <person name="Lindquist E.A."/>
            <person name="Lipzen A."/>
            <person name="Lundell T."/>
            <person name="Morin E."/>
            <person name="Murat C."/>
            <person name="Riley R."/>
            <person name="Ohm R."/>
            <person name="Sun H."/>
            <person name="Tunlid A."/>
            <person name="Henrissat B."/>
            <person name="Grigoriev I.V."/>
            <person name="Hibbett D.S."/>
            <person name="Martin F."/>
        </authorList>
    </citation>
    <scope>NUCLEOTIDE SEQUENCE [LARGE SCALE GENOMIC DNA]</scope>
    <source>
        <strain evidence="1 2">SS14</strain>
    </source>
</reference>
<proteinExistence type="predicted"/>
<sequence>MPAADATSQCPALSGPEDYQQWKLRIKSILNWEKVGDTLLGRPVTIPPMLLGSTMNGHLEIQDAKAHSIITQYISDQLLLHLASETTMKGLFDHTVKIFEKTNVGITTFYKFILMMSLQWDGKSPVVQHISAISATNA</sequence>
<dbReference type="EMBL" id="KN837393">
    <property type="protein sequence ID" value="KIJ25903.1"/>
    <property type="molecule type" value="Genomic_DNA"/>
</dbReference>
<dbReference type="Proteomes" id="UP000054279">
    <property type="component" value="Unassembled WGS sequence"/>
</dbReference>
<dbReference type="OrthoDB" id="2953744at2759"/>
<organism evidence="1 2">
    <name type="scientific">Sphaerobolus stellatus (strain SS14)</name>
    <dbReference type="NCBI Taxonomy" id="990650"/>
    <lineage>
        <taxon>Eukaryota</taxon>
        <taxon>Fungi</taxon>
        <taxon>Dikarya</taxon>
        <taxon>Basidiomycota</taxon>
        <taxon>Agaricomycotina</taxon>
        <taxon>Agaricomycetes</taxon>
        <taxon>Phallomycetidae</taxon>
        <taxon>Geastrales</taxon>
        <taxon>Sphaerobolaceae</taxon>
        <taxon>Sphaerobolus</taxon>
    </lineage>
</organism>
<keyword evidence="2" id="KW-1185">Reference proteome</keyword>
<dbReference type="HOGENOM" id="CLU_104293_1_0_1"/>
<dbReference type="AlphaFoldDB" id="A0A0C9TA45"/>
<accession>A0A0C9TA45</accession>
<protein>
    <submittedName>
        <fullName evidence="1">Unplaced genomic scaffold SPHSTscaffold_318, whole genome shotgun sequence</fullName>
    </submittedName>
</protein>
<evidence type="ECO:0000313" key="1">
    <source>
        <dbReference type="EMBL" id="KIJ25903.1"/>
    </source>
</evidence>